<gene>
    <name evidence="7" type="ORF">JWS13_23870</name>
</gene>
<comment type="subcellular location">
    <subcellularLocation>
        <location evidence="1">Cell membrane</location>
        <topology evidence="1">Multi-pass membrane protein</topology>
    </subcellularLocation>
</comment>
<evidence type="ECO:0000256" key="5">
    <source>
        <dbReference type="SAM" id="Phobius"/>
    </source>
</evidence>
<sequence length="146" mass="15555">MTAATTGRVNSAARSADRLGMPPSLALGFVGLLLFMIGDGVESNYLSSFLIHTEGYTESTTAFTISMYGIFVAVGSWLAGTLSSVIGPRRVMWIGAAVWVGLEVVFLIPGVTMGNGWIAISAYALRGIGYPFFAYAFLVWLTSSRP</sequence>
<feature type="transmembrane region" description="Helical" evidence="5">
    <location>
        <begin position="24"/>
        <end position="41"/>
    </location>
</feature>
<keyword evidence="2 5" id="KW-0812">Transmembrane</keyword>
<keyword evidence="4 5" id="KW-0472">Membrane</keyword>
<dbReference type="PROSITE" id="PS50850">
    <property type="entry name" value="MFS"/>
    <property type="match status" value="1"/>
</dbReference>
<organism evidence="7 8">
    <name type="scientific">Rhodococcus pseudokoreensis</name>
    <dbReference type="NCBI Taxonomy" id="2811421"/>
    <lineage>
        <taxon>Bacteria</taxon>
        <taxon>Bacillati</taxon>
        <taxon>Actinomycetota</taxon>
        <taxon>Actinomycetes</taxon>
        <taxon>Mycobacteriales</taxon>
        <taxon>Nocardiaceae</taxon>
        <taxon>Rhodococcus</taxon>
    </lineage>
</organism>
<dbReference type="Proteomes" id="UP000662986">
    <property type="component" value="Chromosome"/>
</dbReference>
<name>A0A974W583_9NOCA</name>
<reference evidence="7 8" key="2">
    <citation type="journal article" date="2022" name="Arch. Microbiol.">
        <title>Rhodococcus pseudokoreensis sp. nov. isolated from the rhizosphere of young M26 apple rootstocks.</title>
        <authorList>
            <person name="Kampfer P."/>
            <person name="Glaeser S.P."/>
            <person name="Blom J."/>
            <person name="Wolf J."/>
            <person name="Benning S."/>
            <person name="Schloter M."/>
            <person name="Neumann-Schaal M."/>
        </authorList>
    </citation>
    <scope>NUCLEOTIDE SEQUENCE [LARGE SCALE GENOMIC DNA]</scope>
    <source>
        <strain evidence="7 8">R79</strain>
    </source>
</reference>
<evidence type="ECO:0000313" key="7">
    <source>
        <dbReference type="EMBL" id="QSE91455.1"/>
    </source>
</evidence>
<keyword evidence="8" id="KW-1185">Reference proteome</keyword>
<dbReference type="InterPro" id="IPR020846">
    <property type="entry name" value="MFS_dom"/>
</dbReference>
<evidence type="ECO:0000256" key="2">
    <source>
        <dbReference type="ARBA" id="ARBA00022692"/>
    </source>
</evidence>
<feature type="transmembrane region" description="Helical" evidence="5">
    <location>
        <begin position="91"/>
        <end position="111"/>
    </location>
</feature>
<protein>
    <recommendedName>
        <fullName evidence="6">Major facilitator superfamily (MFS) profile domain-containing protein</fullName>
    </recommendedName>
</protein>
<dbReference type="RefSeq" id="WP_206007815.1">
    <property type="nucleotide sequence ID" value="NZ_CP070619.1"/>
</dbReference>
<keyword evidence="3 5" id="KW-1133">Transmembrane helix</keyword>
<dbReference type="EMBL" id="CP070619">
    <property type="protein sequence ID" value="QSE91455.1"/>
    <property type="molecule type" value="Genomic_DNA"/>
</dbReference>
<evidence type="ECO:0000313" key="8">
    <source>
        <dbReference type="Proteomes" id="UP000662986"/>
    </source>
</evidence>
<evidence type="ECO:0000256" key="1">
    <source>
        <dbReference type="ARBA" id="ARBA00004651"/>
    </source>
</evidence>
<reference evidence="7 8" key="1">
    <citation type="journal article" date="2021" name="Microbiol. Resour. Announc.">
        <title>Complete Genome Sequences of Two Rhodococcus sp. Strains with Large and Linear Chromosomes, Isolated from Apple Rhizosphere.</title>
        <authorList>
            <person name="Benning S."/>
            <person name="Brugnone N."/>
            <person name="Siani R."/>
            <person name="Kublik S."/>
            <person name="Schloter M."/>
            <person name="Rad V."/>
        </authorList>
    </citation>
    <scope>NUCLEOTIDE SEQUENCE [LARGE SCALE GENOMIC DNA]</scope>
    <source>
        <strain evidence="7 8">R79</strain>
    </source>
</reference>
<feature type="transmembrane region" description="Helical" evidence="5">
    <location>
        <begin position="117"/>
        <end position="141"/>
    </location>
</feature>
<evidence type="ECO:0000256" key="3">
    <source>
        <dbReference type="ARBA" id="ARBA00022989"/>
    </source>
</evidence>
<dbReference type="SUPFAM" id="SSF103473">
    <property type="entry name" value="MFS general substrate transporter"/>
    <property type="match status" value="1"/>
</dbReference>
<proteinExistence type="predicted"/>
<feature type="domain" description="Major facilitator superfamily (MFS) profile" evidence="6">
    <location>
        <begin position="24"/>
        <end position="146"/>
    </location>
</feature>
<evidence type="ECO:0000259" key="6">
    <source>
        <dbReference type="PROSITE" id="PS50850"/>
    </source>
</evidence>
<dbReference type="InterPro" id="IPR036259">
    <property type="entry name" value="MFS_trans_sf"/>
</dbReference>
<dbReference type="Gene3D" id="1.20.1250.20">
    <property type="entry name" value="MFS general substrate transporter like domains"/>
    <property type="match status" value="1"/>
</dbReference>
<feature type="transmembrane region" description="Helical" evidence="5">
    <location>
        <begin position="61"/>
        <end position="79"/>
    </location>
</feature>
<evidence type="ECO:0000256" key="4">
    <source>
        <dbReference type="ARBA" id="ARBA00023136"/>
    </source>
</evidence>
<accession>A0A974W583</accession>